<dbReference type="AlphaFoldDB" id="A4ECA8"/>
<dbReference type="InterPro" id="IPR029058">
    <property type="entry name" value="AB_hydrolase_fold"/>
</dbReference>
<organism evidence="1 3">
    <name type="scientific">Collinsella aerofaciens (strain ATCC 25986 / DSM 3979 / JCM 10188 / KCTC 3647 / NCTC 11838 / VPI 1003)</name>
    <dbReference type="NCBI Taxonomy" id="411903"/>
    <lineage>
        <taxon>Bacteria</taxon>
        <taxon>Bacillati</taxon>
        <taxon>Actinomycetota</taxon>
        <taxon>Coriobacteriia</taxon>
        <taxon>Coriobacteriales</taxon>
        <taxon>Coriobacteriaceae</taxon>
        <taxon>Collinsella</taxon>
    </lineage>
</organism>
<protein>
    <submittedName>
        <fullName evidence="1">Uncharacterized protein</fullName>
    </submittedName>
</protein>
<dbReference type="EMBL" id="AAVN02000010">
    <property type="protein sequence ID" value="EBA38808.1"/>
    <property type="molecule type" value="Genomic_DNA"/>
</dbReference>
<accession>A4ECA8</accession>
<dbReference type="GeneID" id="92849351"/>
<evidence type="ECO:0000313" key="1">
    <source>
        <dbReference type="EMBL" id="EBA38808.1"/>
    </source>
</evidence>
<gene>
    <name evidence="1" type="ORF">COLAER_02087</name>
    <name evidence="2" type="ORF">GXM19_02855</name>
</gene>
<dbReference type="RefSeq" id="WP_006236004.1">
    <property type="nucleotide sequence ID" value="NZ_AAVN02000010.1"/>
</dbReference>
<reference evidence="2 4" key="3">
    <citation type="submission" date="2020-01" db="EMBL/GenBank/DDBJ databases">
        <title>Complete genome sequence of Collinsella aerofaciens JCM 10188(T).</title>
        <authorList>
            <person name="Tourlousse D.M."/>
            <person name="Sakamoto M."/>
            <person name="Miura T."/>
            <person name="Narita K."/>
            <person name="Ohashi A."/>
            <person name="Uchino Y."/>
            <person name="Yamazoe A."/>
            <person name="Kameyama K."/>
            <person name="Terauchi J."/>
            <person name="Ohkuma M."/>
            <person name="Kawasaki H."/>
            <person name="Sekiguchi Y."/>
        </authorList>
    </citation>
    <scope>NUCLEOTIDE SEQUENCE [LARGE SCALE GENOMIC DNA]</scope>
    <source>
        <strain evidence="2 4">JCM 10188</strain>
    </source>
</reference>
<reference evidence="1 3" key="1">
    <citation type="submission" date="2007-01" db="EMBL/GenBank/DDBJ databases">
        <title>Draft genome sequence of Collinsella aerofaciens (ATCC 25986).</title>
        <authorList>
            <person name="Sudarsanam P."/>
            <person name="Ley R."/>
            <person name="Guruge J."/>
            <person name="Turnbaugh P.J."/>
            <person name="Mahowald M."/>
            <person name="Liep D."/>
            <person name="Gordon J."/>
        </authorList>
    </citation>
    <scope>NUCLEOTIDE SEQUENCE [LARGE SCALE GENOMIC DNA]</scope>
    <source>
        <strain evidence="1">ATCC 25986</strain>
        <strain evidence="3">ATCC 25986 / DSM 3979 / JCM 10188 / KCTC 3647 / NCTC 11838 / VPI 1003</strain>
    </source>
</reference>
<evidence type="ECO:0000313" key="2">
    <source>
        <dbReference type="EMBL" id="QIA33297.1"/>
    </source>
</evidence>
<dbReference type="EMBL" id="CP048433">
    <property type="protein sequence ID" value="QIA33297.1"/>
    <property type="molecule type" value="Genomic_DNA"/>
</dbReference>
<sequence length="83" mass="9381">MPKTWDLMRLIDYVAARGAWSLRELGCVGFSGGGMQTLYLAALDERVRWALISGYLYGVRDALLTLNNNCSCNYQHSPRGYFL</sequence>
<dbReference type="SUPFAM" id="SSF53474">
    <property type="entry name" value="alpha/beta-Hydrolases"/>
    <property type="match status" value="1"/>
</dbReference>
<dbReference type="Proteomes" id="UP000002979">
    <property type="component" value="Unassembled WGS sequence"/>
</dbReference>
<proteinExistence type="predicted"/>
<name>A4ECA8_COLAA</name>
<evidence type="ECO:0000313" key="3">
    <source>
        <dbReference type="Proteomes" id="UP000002979"/>
    </source>
</evidence>
<evidence type="ECO:0000313" key="4">
    <source>
        <dbReference type="Proteomes" id="UP000464211"/>
    </source>
</evidence>
<dbReference type="Proteomes" id="UP000464211">
    <property type="component" value="Chromosome"/>
</dbReference>
<reference evidence="1 3" key="2">
    <citation type="submission" date="2007-04" db="EMBL/GenBank/DDBJ databases">
        <authorList>
            <person name="Fulton L."/>
            <person name="Clifton S."/>
            <person name="Fulton B."/>
            <person name="Xu J."/>
            <person name="Minx P."/>
            <person name="Mardis E.R."/>
            <person name="Wilson R.K."/>
        </authorList>
    </citation>
    <scope>NUCLEOTIDE SEQUENCE [LARGE SCALE GENOMIC DNA]</scope>
    <source>
        <strain evidence="1">ATCC 25986</strain>
        <strain evidence="3">ATCC 25986 / DSM 3979 / JCM 10188 / KCTC 3647 / NCTC 11838 / VPI 1003</strain>
    </source>
</reference>
<dbReference type="Gene3D" id="3.40.50.1820">
    <property type="entry name" value="alpha/beta hydrolase"/>
    <property type="match status" value="1"/>
</dbReference>